<dbReference type="EMBL" id="AGCU01087186">
    <property type="status" value="NOT_ANNOTATED_CDS"/>
    <property type="molecule type" value="Genomic_DNA"/>
</dbReference>
<dbReference type="InterPro" id="IPR036188">
    <property type="entry name" value="FAD/NAD-bd_sf"/>
</dbReference>
<dbReference type="eggNOG" id="KOG0029">
    <property type="taxonomic scope" value="Eukaryota"/>
</dbReference>
<name>K7GEZ0_PELSI</name>
<keyword evidence="15" id="KW-0732">Signal</keyword>
<protein>
    <recommendedName>
        <fullName evidence="14">Amine oxidase</fullName>
        <ecNumber evidence="14">1.4.3.-</ecNumber>
    </recommendedName>
</protein>
<dbReference type="PANTHER" id="PTHR10742:SF355">
    <property type="entry name" value="AMINE OXIDASE"/>
    <property type="match status" value="1"/>
</dbReference>
<keyword evidence="7 14" id="KW-0274">FAD</keyword>
<evidence type="ECO:0000256" key="10">
    <source>
        <dbReference type="ARBA" id="ARBA00023157"/>
    </source>
</evidence>
<dbReference type="InterPro" id="IPR001613">
    <property type="entry name" value="Flavin_amine_oxidase"/>
</dbReference>
<dbReference type="GO" id="GO:0042742">
    <property type="term" value="P:defense response to bacterium"/>
    <property type="evidence" value="ECO:0007669"/>
    <property type="project" value="UniProtKB-KW"/>
</dbReference>
<dbReference type="GeneTree" id="ENSGT00940000160928"/>
<evidence type="ECO:0000256" key="3">
    <source>
        <dbReference type="ARBA" id="ARBA00022525"/>
    </source>
</evidence>
<dbReference type="InterPro" id="IPR050281">
    <property type="entry name" value="Flavin_monoamine_oxidase"/>
</dbReference>
<evidence type="ECO:0000256" key="1">
    <source>
        <dbReference type="ARBA" id="ARBA00001974"/>
    </source>
</evidence>
<feature type="signal peptide" evidence="15">
    <location>
        <begin position="1"/>
        <end position="19"/>
    </location>
</feature>
<evidence type="ECO:0000256" key="6">
    <source>
        <dbReference type="ARBA" id="ARBA00022656"/>
    </source>
</evidence>
<keyword evidence="18" id="KW-1185">Reference proteome</keyword>
<evidence type="ECO:0000256" key="2">
    <source>
        <dbReference type="ARBA" id="ARBA00004613"/>
    </source>
</evidence>
<evidence type="ECO:0000256" key="12">
    <source>
        <dbReference type="ARBA" id="ARBA00047637"/>
    </source>
</evidence>
<evidence type="ECO:0000256" key="11">
    <source>
        <dbReference type="ARBA" id="ARBA00023240"/>
    </source>
</evidence>
<evidence type="ECO:0000256" key="9">
    <source>
        <dbReference type="ARBA" id="ARBA00023022"/>
    </source>
</evidence>
<evidence type="ECO:0000256" key="15">
    <source>
        <dbReference type="SAM" id="SignalP"/>
    </source>
</evidence>
<dbReference type="InterPro" id="IPR002937">
    <property type="entry name" value="Amino_oxidase"/>
</dbReference>
<dbReference type="Proteomes" id="UP000007267">
    <property type="component" value="Unassembled WGS sequence"/>
</dbReference>
<feature type="binding site" evidence="13">
    <location>
        <begin position="84"/>
        <end position="85"/>
    </location>
    <ligand>
        <name>FAD</name>
        <dbReference type="ChEBI" id="CHEBI:57692"/>
    </ligand>
</feature>
<evidence type="ECO:0000256" key="14">
    <source>
        <dbReference type="RuleBase" id="RU362067"/>
    </source>
</evidence>
<proteinExistence type="inferred from homology"/>
<dbReference type="STRING" id="13735.ENSPSIP00000018851"/>
<evidence type="ECO:0000256" key="4">
    <source>
        <dbReference type="ARBA" id="ARBA00022529"/>
    </source>
</evidence>
<feature type="binding site" evidence="13">
    <location>
        <position position="109"/>
    </location>
    <ligand>
        <name>substrate</name>
    </ligand>
</feature>
<evidence type="ECO:0000313" key="17">
    <source>
        <dbReference type="Ensembl" id="ENSPSIP00000018851.1"/>
    </source>
</evidence>
<dbReference type="EMBL" id="AGCU01087187">
    <property type="status" value="NOT_ANNOTATED_CDS"/>
    <property type="molecule type" value="Genomic_DNA"/>
</dbReference>
<reference evidence="18" key="2">
    <citation type="journal article" date="2013" name="Nat. Genet.">
        <title>The draft genomes of soft-shell turtle and green sea turtle yield insights into the development and evolution of the turtle-specific body plan.</title>
        <authorList>
            <person name="Wang Z."/>
            <person name="Pascual-Anaya J."/>
            <person name="Zadissa A."/>
            <person name="Li W."/>
            <person name="Niimura Y."/>
            <person name="Huang Z."/>
            <person name="Li C."/>
            <person name="White S."/>
            <person name="Xiong Z."/>
            <person name="Fang D."/>
            <person name="Wang B."/>
            <person name="Ming Y."/>
            <person name="Chen Y."/>
            <person name="Zheng Y."/>
            <person name="Kuraku S."/>
            <person name="Pignatelli M."/>
            <person name="Herrero J."/>
            <person name="Beal K."/>
            <person name="Nozawa M."/>
            <person name="Li Q."/>
            <person name="Wang J."/>
            <person name="Zhang H."/>
            <person name="Yu L."/>
            <person name="Shigenobu S."/>
            <person name="Wang J."/>
            <person name="Liu J."/>
            <person name="Flicek P."/>
            <person name="Searle S."/>
            <person name="Wang J."/>
            <person name="Kuratani S."/>
            <person name="Yin Y."/>
            <person name="Aken B."/>
            <person name="Zhang G."/>
            <person name="Irie N."/>
        </authorList>
    </citation>
    <scope>NUCLEOTIDE SEQUENCE [LARGE SCALE GENOMIC DNA]</scope>
    <source>
        <strain evidence="18">Daiwa-1</strain>
    </source>
</reference>
<dbReference type="AlphaFoldDB" id="K7GEZ0"/>
<evidence type="ECO:0000256" key="7">
    <source>
        <dbReference type="ARBA" id="ARBA00022827"/>
    </source>
</evidence>
<comment type="catalytic activity">
    <reaction evidence="12">
        <text>an L-alpha-amino acid + O2 + H2O = a 2-oxocarboxylate + H2O2 + NH4(+)</text>
        <dbReference type="Rhea" id="RHEA:13781"/>
        <dbReference type="ChEBI" id="CHEBI:15377"/>
        <dbReference type="ChEBI" id="CHEBI:15379"/>
        <dbReference type="ChEBI" id="CHEBI:16240"/>
        <dbReference type="ChEBI" id="CHEBI:28938"/>
        <dbReference type="ChEBI" id="CHEBI:35179"/>
        <dbReference type="ChEBI" id="CHEBI:59869"/>
        <dbReference type="EC" id="1.4.3.2"/>
    </reaction>
</comment>
<dbReference type="Gene3D" id="1.10.405.10">
    <property type="entry name" value="Guanine Nucleotide Dissociation Inhibitor, domain 1"/>
    <property type="match status" value="1"/>
</dbReference>
<dbReference type="GO" id="GO:0009063">
    <property type="term" value="P:amino acid catabolic process"/>
    <property type="evidence" value="ECO:0007669"/>
    <property type="project" value="TreeGrafter"/>
</dbReference>
<evidence type="ECO:0000256" key="8">
    <source>
        <dbReference type="ARBA" id="ARBA00023002"/>
    </source>
</evidence>
<dbReference type="Pfam" id="PF01593">
    <property type="entry name" value="Amino_oxidase"/>
    <property type="match status" value="1"/>
</dbReference>
<dbReference type="GO" id="GO:0001716">
    <property type="term" value="F:L-amino-acid oxidase activity"/>
    <property type="evidence" value="ECO:0007669"/>
    <property type="project" value="UniProtKB-EC"/>
</dbReference>
<feature type="binding site" evidence="13">
    <location>
        <position position="64"/>
    </location>
    <ligand>
        <name>FAD</name>
        <dbReference type="ChEBI" id="CHEBI:57692"/>
    </ligand>
</feature>
<keyword evidence="10" id="KW-1015">Disulfide bond</keyword>
<dbReference type="Gene3D" id="3.50.50.60">
    <property type="entry name" value="FAD/NAD(P)-binding domain"/>
    <property type="match status" value="1"/>
</dbReference>
<evidence type="ECO:0000313" key="18">
    <source>
        <dbReference type="Proteomes" id="UP000007267"/>
    </source>
</evidence>
<feature type="chain" id="PRO_5046449864" description="Amine oxidase" evidence="15">
    <location>
        <begin position="20"/>
        <end position="498"/>
    </location>
</feature>
<keyword evidence="3" id="KW-0964">Secreted</keyword>
<accession>K7GEZ0</accession>
<feature type="binding site" evidence="13">
    <location>
        <begin position="106"/>
        <end position="109"/>
    </location>
    <ligand>
        <name>FAD</name>
        <dbReference type="ChEBI" id="CHEBI:57692"/>
    </ligand>
</feature>
<feature type="binding site" evidence="13">
    <location>
        <position position="274"/>
    </location>
    <ligand>
        <name>FAD</name>
        <dbReference type="ChEBI" id="CHEBI:57692"/>
    </ligand>
</feature>
<dbReference type="SUPFAM" id="SSF51905">
    <property type="entry name" value="FAD/NAD(P)-binding domain"/>
    <property type="match status" value="1"/>
</dbReference>
<keyword evidence="6" id="KW-0800">Toxin</keyword>
<keyword evidence="11" id="KW-1199">Hemostasis impairing toxin</keyword>
<dbReference type="EC" id="1.4.3.-" evidence="14"/>
<evidence type="ECO:0000256" key="5">
    <source>
        <dbReference type="ARBA" id="ARBA00022630"/>
    </source>
</evidence>
<sequence>MSLVLLQLFLLAAVPGVVSSPGNLEKWERCFVDPDYEELVDLAKNGLGGTCHSKKVVIIGAGISGLTAAKLLRDAGCHGVLILEASDRVGGRILTYRERDWYVDLGPMRLPAHHRIVREFVRQLKLQLNPFYNTDDNAWYLVNDVRARHKEVEKNPDVLQYPVRPAEKGKTALRLYKQVLEPVTTDCQALKEKYDSFSTKEYLIKEGNLSRGAIDMIGDLLNEAGRFHLSFLHSAMGYAAIANQSYDEITGGFDRLSNAFYQHLHGDVEFLSTVVKIHTRGDQVTVFYLRGNASAPSSVTADYVLVTVTAKAARLIEFSPPLSAPKSRALSAIHYAQDVKIALACKEKFWEKDGIHGGRSITNRPSRFIYYPSHGFPTGLGVVLASYTWDNDAEFFLPLSDEKCVDVVMRDLAAIHQLPQDYLRHVCSKFVVKKWGLDRYSMGSYAALTPYQNMDFSEILFRSEGRIHFSGDLMAQPHIWIDSAMKSALRAARNIHTA</sequence>
<dbReference type="Gene3D" id="3.90.660.10">
    <property type="match status" value="1"/>
</dbReference>
<feature type="domain" description="Amine oxidase" evidence="16">
    <location>
        <begin position="63"/>
        <end position="495"/>
    </location>
</feature>
<keyword evidence="9" id="KW-0044">Antibiotic</keyword>
<keyword evidence="4" id="KW-0929">Antimicrobial</keyword>
<keyword evidence="8 14" id="KW-0560">Oxidoreductase</keyword>
<comment type="subcellular location">
    <subcellularLocation>
        <location evidence="2">Secreted</location>
    </subcellularLocation>
</comment>
<dbReference type="SUPFAM" id="SSF54373">
    <property type="entry name" value="FAD-linked reductases, C-terminal domain"/>
    <property type="match status" value="1"/>
</dbReference>
<dbReference type="GO" id="GO:0005576">
    <property type="term" value="C:extracellular region"/>
    <property type="evidence" value="ECO:0007669"/>
    <property type="project" value="UniProtKB-SubCell"/>
</dbReference>
<reference evidence="17" key="3">
    <citation type="submission" date="2025-08" db="UniProtKB">
        <authorList>
            <consortium name="Ensembl"/>
        </authorList>
    </citation>
    <scope>IDENTIFICATION</scope>
</reference>
<reference evidence="17" key="4">
    <citation type="submission" date="2025-09" db="UniProtKB">
        <authorList>
            <consortium name="Ensembl"/>
        </authorList>
    </citation>
    <scope>IDENTIFICATION</scope>
</reference>
<dbReference type="Ensembl" id="ENSPSIT00000018937.1">
    <property type="protein sequence ID" value="ENSPSIP00000018851.1"/>
    <property type="gene ID" value="ENSPSIG00000016661.1"/>
</dbReference>
<keyword evidence="5 14" id="KW-0285">Flavoprotein</keyword>
<organism evidence="17 18">
    <name type="scientific">Pelodiscus sinensis</name>
    <name type="common">Chinese softshell turtle</name>
    <name type="synonym">Trionyx sinensis</name>
    <dbReference type="NCBI Taxonomy" id="13735"/>
    <lineage>
        <taxon>Eukaryota</taxon>
        <taxon>Metazoa</taxon>
        <taxon>Chordata</taxon>
        <taxon>Craniata</taxon>
        <taxon>Vertebrata</taxon>
        <taxon>Euteleostomi</taxon>
        <taxon>Archelosauria</taxon>
        <taxon>Testudinata</taxon>
        <taxon>Testudines</taxon>
        <taxon>Cryptodira</taxon>
        <taxon>Trionychia</taxon>
        <taxon>Trionychidae</taxon>
        <taxon>Pelodiscus</taxon>
    </lineage>
</organism>
<evidence type="ECO:0000259" key="16">
    <source>
        <dbReference type="Pfam" id="PF01593"/>
    </source>
</evidence>
<comment type="cofactor">
    <cofactor evidence="1 14">
        <name>FAD</name>
        <dbReference type="ChEBI" id="CHEBI:57692"/>
    </cofactor>
</comment>
<comment type="similarity">
    <text evidence="14">Belongs to the flavin monoamine oxidase family.</text>
</comment>
<evidence type="ECO:0000256" key="13">
    <source>
        <dbReference type="PIRSR" id="PIRSR601613-1"/>
    </source>
</evidence>
<dbReference type="OMA" id="TRGHVSE"/>
<dbReference type="HOGENOM" id="CLU_004498_8_3_1"/>
<dbReference type="PRINTS" id="PR00757">
    <property type="entry name" value="AMINEOXDASEF"/>
</dbReference>
<reference evidence="18" key="1">
    <citation type="submission" date="2011-10" db="EMBL/GenBank/DDBJ databases">
        <authorList>
            <consortium name="Soft-shell Turtle Genome Consortium"/>
        </authorList>
    </citation>
    <scope>NUCLEOTIDE SEQUENCE [LARGE SCALE GENOMIC DNA]</scope>
    <source>
        <strain evidence="18">Daiwa-1</strain>
    </source>
</reference>
<dbReference type="GO" id="GO:0090729">
    <property type="term" value="F:toxin activity"/>
    <property type="evidence" value="ECO:0007669"/>
    <property type="project" value="UniProtKB-KW"/>
</dbReference>
<dbReference type="PANTHER" id="PTHR10742">
    <property type="entry name" value="FLAVIN MONOAMINE OXIDASE"/>
    <property type="match status" value="1"/>
</dbReference>